<keyword evidence="2" id="KW-1185">Reference proteome</keyword>
<evidence type="ECO:0008006" key="3">
    <source>
        <dbReference type="Google" id="ProtNLM"/>
    </source>
</evidence>
<dbReference type="InterPro" id="IPR003428">
    <property type="entry name" value="MAM33"/>
</dbReference>
<comment type="caution">
    <text evidence="1">The sequence shown here is derived from an EMBL/GenBank/DDBJ whole genome shotgun (WGS) entry which is preliminary data.</text>
</comment>
<reference evidence="1 2" key="1">
    <citation type="submission" date="2020-10" db="EMBL/GenBank/DDBJ databases">
        <title>The Coptis chinensis genome and diversification of protoberbering-type alkaloids.</title>
        <authorList>
            <person name="Wang B."/>
            <person name="Shu S."/>
            <person name="Song C."/>
            <person name="Liu Y."/>
        </authorList>
    </citation>
    <scope>NUCLEOTIDE SEQUENCE [LARGE SCALE GENOMIC DNA]</scope>
    <source>
        <strain evidence="1">HL-2020</strain>
        <tissue evidence="1">Leaf</tissue>
    </source>
</reference>
<dbReference type="InterPro" id="IPR036561">
    <property type="entry name" value="MAM33_sf"/>
</dbReference>
<dbReference type="PANTHER" id="PTHR10826">
    <property type="entry name" value="COMPLEMENT COMPONENT 1"/>
    <property type="match status" value="1"/>
</dbReference>
<name>A0A835LQN9_9MAGN</name>
<dbReference type="GO" id="GO:0005759">
    <property type="term" value="C:mitochondrial matrix"/>
    <property type="evidence" value="ECO:0007669"/>
    <property type="project" value="InterPro"/>
</dbReference>
<gene>
    <name evidence="1" type="ORF">IFM89_006948</name>
</gene>
<sequence>MKILCSLQGNGELLKLAFRVRAGVRSAQRAETLMQGFKGGSLGGFEMIMDEKRCKDVELWRKCESGEEIIVSAMLGEFVCLEEGETSFPYKCLMKVFIRKPELSSILQFNCGVVSKGCDLSEFSIYHASCLPQSSYLNDSVYKGPLFSDLDPQLQATFKEYLIARGIGENLTNFLLLHLHKKETDQYVNWLGRLEAMISKDA</sequence>
<dbReference type="PANTHER" id="PTHR10826:SF1">
    <property type="entry name" value="COMPLEMENT COMPONENT 1 Q SUBCOMPONENT-BINDING PROTEIN, MITOCHONDRIAL"/>
    <property type="match status" value="1"/>
</dbReference>
<dbReference type="EMBL" id="JADFTS010000007">
    <property type="protein sequence ID" value="KAF9596021.1"/>
    <property type="molecule type" value="Genomic_DNA"/>
</dbReference>
<dbReference type="SUPFAM" id="SSF54529">
    <property type="entry name" value="Mitochondrial glycoprotein MAM33-like"/>
    <property type="match status" value="1"/>
</dbReference>
<evidence type="ECO:0000313" key="2">
    <source>
        <dbReference type="Proteomes" id="UP000631114"/>
    </source>
</evidence>
<dbReference type="Pfam" id="PF02330">
    <property type="entry name" value="MAM33"/>
    <property type="match status" value="1"/>
</dbReference>
<accession>A0A835LQN9</accession>
<evidence type="ECO:0000313" key="1">
    <source>
        <dbReference type="EMBL" id="KAF9596021.1"/>
    </source>
</evidence>
<dbReference type="AlphaFoldDB" id="A0A835LQN9"/>
<proteinExistence type="predicted"/>
<organism evidence="1 2">
    <name type="scientific">Coptis chinensis</name>
    <dbReference type="NCBI Taxonomy" id="261450"/>
    <lineage>
        <taxon>Eukaryota</taxon>
        <taxon>Viridiplantae</taxon>
        <taxon>Streptophyta</taxon>
        <taxon>Embryophyta</taxon>
        <taxon>Tracheophyta</taxon>
        <taxon>Spermatophyta</taxon>
        <taxon>Magnoliopsida</taxon>
        <taxon>Ranunculales</taxon>
        <taxon>Ranunculaceae</taxon>
        <taxon>Coptidoideae</taxon>
        <taxon>Coptis</taxon>
    </lineage>
</organism>
<dbReference type="Gene3D" id="3.10.280.10">
    <property type="entry name" value="Mitochondrial glycoprotein"/>
    <property type="match status" value="1"/>
</dbReference>
<protein>
    <recommendedName>
        <fullName evidence="3">Mitochondrial glycoprotein</fullName>
    </recommendedName>
</protein>
<dbReference type="OrthoDB" id="278212at2759"/>
<dbReference type="Proteomes" id="UP000631114">
    <property type="component" value="Unassembled WGS sequence"/>
</dbReference>